<gene>
    <name evidence="1" type="ORF">FP2506_12059</name>
    <name evidence="2" type="ORF">FP2506_12104</name>
</gene>
<sequence>MAEAEEQALVQSFVTYAAIEALNETVLHRLAGHDLVPFHSMVF</sequence>
<comment type="caution">
    <text evidence="2">The sequence shown here is derived from an EMBL/GenBank/DDBJ whole genome shotgun (WGS) entry which is preliminary data.</text>
</comment>
<protein>
    <submittedName>
        <fullName evidence="2">Uncharacterized protein</fullName>
    </submittedName>
</protein>
<dbReference type="HOGENOM" id="CLU_3233990_0_0_5"/>
<evidence type="ECO:0000313" key="3">
    <source>
        <dbReference type="Proteomes" id="UP000004310"/>
    </source>
</evidence>
<dbReference type="Proteomes" id="UP000004310">
    <property type="component" value="Unassembled WGS sequence"/>
</dbReference>
<dbReference type="AlphaFoldDB" id="Q0G1S5"/>
<name>Q0G1S5_9HYPH</name>
<evidence type="ECO:0000313" key="1">
    <source>
        <dbReference type="EMBL" id="EAU40997.1"/>
    </source>
</evidence>
<accession>Q0G1S5</accession>
<proteinExistence type="predicted"/>
<dbReference type="EMBL" id="AATP01000004">
    <property type="protein sequence ID" value="EAU40997.1"/>
    <property type="molecule type" value="Genomic_DNA"/>
</dbReference>
<reference evidence="2 3" key="1">
    <citation type="journal article" date="2010" name="J. Bacteriol.">
        <title>Genome sequence of Fulvimarina pelagi HTCC2506T, a Mn(II)-oxidizing alphaproteobacterium possessing an aerobic anoxygenic photosynthetic gene cluster and Xanthorhodopsin.</title>
        <authorList>
            <person name="Kang I."/>
            <person name="Oh H.M."/>
            <person name="Lim S.I."/>
            <person name="Ferriera S."/>
            <person name="Giovannoni S.J."/>
            <person name="Cho J.C."/>
        </authorList>
    </citation>
    <scope>NUCLEOTIDE SEQUENCE [LARGE SCALE GENOMIC DNA]</scope>
    <source>
        <strain evidence="2 3">HTCC2506</strain>
    </source>
</reference>
<keyword evidence="3" id="KW-1185">Reference proteome</keyword>
<evidence type="ECO:0000313" key="2">
    <source>
        <dbReference type="EMBL" id="EAU41006.1"/>
    </source>
</evidence>
<organism evidence="2 3">
    <name type="scientific">Fulvimarina pelagi HTCC2506</name>
    <dbReference type="NCBI Taxonomy" id="314231"/>
    <lineage>
        <taxon>Bacteria</taxon>
        <taxon>Pseudomonadati</taxon>
        <taxon>Pseudomonadota</taxon>
        <taxon>Alphaproteobacteria</taxon>
        <taxon>Hyphomicrobiales</taxon>
        <taxon>Aurantimonadaceae</taxon>
        <taxon>Fulvimarina</taxon>
    </lineage>
</organism>
<dbReference type="EMBL" id="AATP01000004">
    <property type="protein sequence ID" value="EAU41006.1"/>
    <property type="molecule type" value="Genomic_DNA"/>
</dbReference>